<dbReference type="EMBL" id="CP139965">
    <property type="protein sequence ID" value="WQD76159.1"/>
    <property type="molecule type" value="Genomic_DNA"/>
</dbReference>
<evidence type="ECO:0000313" key="2">
    <source>
        <dbReference type="EMBL" id="WQD76159.1"/>
    </source>
</evidence>
<sequence>MKNLYNSCAMRQKIGANSAKNAFYIRIYPAEVSNPFLALPSSPAVGKNLTAFMEFSGNAPGRLSDFRSISLWPQCSHDHKRAVRSVLRRSERANVSAPGLTSQLRFRGNHERHHDQ</sequence>
<gene>
    <name evidence="2" type="ORF">U0042_18815</name>
</gene>
<reference evidence="2 3" key="1">
    <citation type="submission" date="2023-12" db="EMBL/GenBank/DDBJ databases">
        <title>Genome sequencing and assembly of bacterial species from a model synthetic community.</title>
        <authorList>
            <person name="Hogle S.L."/>
        </authorList>
    </citation>
    <scope>NUCLEOTIDE SEQUENCE [LARGE SCALE GENOMIC DNA]</scope>
    <source>
        <strain evidence="2 3">HAMBI 2494</strain>
    </source>
</reference>
<protein>
    <submittedName>
        <fullName evidence="2">Uncharacterized protein</fullName>
    </submittedName>
</protein>
<proteinExistence type="predicted"/>
<feature type="region of interest" description="Disordered" evidence="1">
    <location>
        <begin position="92"/>
        <end position="116"/>
    </location>
</feature>
<evidence type="ECO:0000313" key="3">
    <source>
        <dbReference type="Proteomes" id="UP001325479"/>
    </source>
</evidence>
<dbReference type="RefSeq" id="WP_157977876.1">
    <property type="nucleotide sequence ID" value="NZ_CP139965.1"/>
</dbReference>
<keyword evidence="3" id="KW-1185">Reference proteome</keyword>
<accession>A0ABZ0WFN5</accession>
<name>A0ABZ0WFN5_9BURK</name>
<organism evidence="2 3">
    <name type="scientific">Paraburkholderia kururiensis</name>
    <dbReference type="NCBI Taxonomy" id="984307"/>
    <lineage>
        <taxon>Bacteria</taxon>
        <taxon>Pseudomonadati</taxon>
        <taxon>Pseudomonadota</taxon>
        <taxon>Betaproteobacteria</taxon>
        <taxon>Burkholderiales</taxon>
        <taxon>Burkholderiaceae</taxon>
        <taxon>Paraburkholderia</taxon>
    </lineage>
</organism>
<evidence type="ECO:0000256" key="1">
    <source>
        <dbReference type="SAM" id="MobiDB-lite"/>
    </source>
</evidence>
<dbReference type="Proteomes" id="UP001325479">
    <property type="component" value="Chromosome"/>
</dbReference>